<dbReference type="AlphaFoldDB" id="B9L4T0"/>
<name>B9L4T0_THERP</name>
<dbReference type="KEGG" id="tro:trd_A0794"/>
<accession>B9L4T0</accession>
<reference evidence="1 2" key="1">
    <citation type="journal article" date="2009" name="PLoS ONE">
        <title>Complete genome sequence of the aerobic CO-oxidizing thermophile Thermomicrobium roseum.</title>
        <authorList>
            <person name="Wu D."/>
            <person name="Raymond J."/>
            <person name="Wu M."/>
            <person name="Chatterji S."/>
            <person name="Ren Q."/>
            <person name="Graham J.E."/>
            <person name="Bryant D.A."/>
            <person name="Robb F."/>
            <person name="Colman A."/>
            <person name="Tallon L.J."/>
            <person name="Badger J.H."/>
            <person name="Madupu R."/>
            <person name="Ward N.L."/>
            <person name="Eisen J.A."/>
        </authorList>
    </citation>
    <scope>NUCLEOTIDE SEQUENCE [LARGE SCALE GENOMIC DNA]</scope>
    <source>
        <strain evidence="2">ATCC 27502 / DSM 5159 / P-2</strain>
        <plasmid evidence="1">unnamed</plasmid>
    </source>
</reference>
<keyword evidence="2" id="KW-1185">Reference proteome</keyword>
<dbReference type="HOGENOM" id="CLU_3085760_0_0_0"/>
<keyword evidence="1" id="KW-0614">Plasmid</keyword>
<dbReference type="EMBL" id="CP001276">
    <property type="protein sequence ID" value="ACM07069.1"/>
    <property type="molecule type" value="Genomic_DNA"/>
</dbReference>
<evidence type="ECO:0000313" key="1">
    <source>
        <dbReference type="EMBL" id="ACM07069.1"/>
    </source>
</evidence>
<proteinExistence type="predicted"/>
<evidence type="ECO:0000313" key="2">
    <source>
        <dbReference type="Proteomes" id="UP000000447"/>
    </source>
</evidence>
<geneLocation type="plasmid" evidence="2">
    <name>Tros</name>
</geneLocation>
<organism evidence="1 2">
    <name type="scientific">Thermomicrobium roseum (strain ATCC 27502 / DSM 5159 / P-2)</name>
    <dbReference type="NCBI Taxonomy" id="309801"/>
    <lineage>
        <taxon>Bacteria</taxon>
        <taxon>Pseudomonadati</taxon>
        <taxon>Thermomicrobiota</taxon>
        <taxon>Thermomicrobia</taxon>
        <taxon>Thermomicrobiales</taxon>
        <taxon>Thermomicrobiaceae</taxon>
        <taxon>Thermomicrobium</taxon>
    </lineage>
</organism>
<dbReference type="Proteomes" id="UP000000447">
    <property type="component" value="Plasmid unnamed"/>
</dbReference>
<sequence>MPDQRHPYPHLLDPGRTVRRQAYLMYPLRLFSPCAMLRIGCCDLFGSRSFQK</sequence>
<gene>
    <name evidence="1" type="ordered locus">trd_A0794</name>
</gene>
<protein>
    <submittedName>
        <fullName evidence="1">Uncharacterized protein</fullName>
    </submittedName>
</protein>